<dbReference type="Proteomes" id="UP000067476">
    <property type="component" value="Chromosome"/>
</dbReference>
<dbReference type="AlphaFoldDB" id="A0A0K1W0L2"/>
<dbReference type="SFLD" id="SFLDF00275">
    <property type="entry name" value="adenosine_C2_methyltransferase"/>
    <property type="match status" value="1"/>
</dbReference>
<evidence type="ECO:0000256" key="5">
    <source>
        <dbReference type="ARBA" id="ARBA00022603"/>
    </source>
</evidence>
<feature type="binding site" evidence="12">
    <location>
        <begin position="170"/>
        <end position="171"/>
    </location>
    <ligand>
        <name>S-adenosyl-L-methionine</name>
        <dbReference type="ChEBI" id="CHEBI:59789"/>
    </ligand>
</feature>
<dbReference type="GO" id="GO:0046872">
    <property type="term" value="F:metal ion binding"/>
    <property type="evidence" value="ECO:0007669"/>
    <property type="project" value="UniProtKB-KW"/>
</dbReference>
<feature type="binding site" evidence="12">
    <location>
        <position position="112"/>
    </location>
    <ligand>
        <name>[4Fe-4S] cluster</name>
        <dbReference type="ChEBI" id="CHEBI:49883"/>
        <note>4Fe-4S-S-AdoMet</note>
    </ligand>
</feature>
<comment type="function">
    <text evidence="12">Specifically methylates position 2 of adenine 2503 in 23S rRNA and position 2 of adenine 37 in tRNAs.</text>
</comment>
<dbReference type="HAMAP" id="MF_01849">
    <property type="entry name" value="RNA_methyltr_RlmN"/>
    <property type="match status" value="1"/>
</dbReference>
<dbReference type="Pfam" id="PF04055">
    <property type="entry name" value="Radical_SAM"/>
    <property type="match status" value="1"/>
</dbReference>
<dbReference type="InterPro" id="IPR058240">
    <property type="entry name" value="rSAM_sf"/>
</dbReference>
<dbReference type="InterPro" id="IPR048641">
    <property type="entry name" value="RlmN_N"/>
</dbReference>
<keyword evidence="8 12" id="KW-0819">tRNA processing</keyword>
<dbReference type="SUPFAM" id="SSF102114">
    <property type="entry name" value="Radical SAM enzymes"/>
    <property type="match status" value="1"/>
</dbReference>
<dbReference type="PATRIC" id="fig|216942.3.peg.179"/>
<dbReference type="Gene3D" id="1.10.150.530">
    <property type="match status" value="1"/>
</dbReference>
<name>A0A0K1W0L2_9MOLU</name>
<evidence type="ECO:0000256" key="1">
    <source>
        <dbReference type="ARBA" id="ARBA00004496"/>
    </source>
</evidence>
<feature type="binding site" evidence="12">
    <location>
        <position position="119"/>
    </location>
    <ligand>
        <name>[4Fe-4S] cluster</name>
        <dbReference type="ChEBI" id="CHEBI:49883"/>
        <note>4Fe-4S-S-AdoMet</note>
    </ligand>
</feature>
<dbReference type="RefSeq" id="WP_075057942.1">
    <property type="nucleotide sequence ID" value="NZ_CP012357.1"/>
</dbReference>
<dbReference type="GO" id="GO:0070475">
    <property type="term" value="P:rRNA base methylation"/>
    <property type="evidence" value="ECO:0007669"/>
    <property type="project" value="UniProtKB-UniRule"/>
</dbReference>
<comment type="similarity">
    <text evidence="12">Belongs to the radical SAM superfamily. RlmN family.</text>
</comment>
<dbReference type="STRING" id="216942.SLITO_v1c01790"/>
<dbReference type="NCBIfam" id="TIGR00048">
    <property type="entry name" value="rRNA_mod_RlmN"/>
    <property type="match status" value="1"/>
</dbReference>
<dbReference type="GO" id="GO:0000049">
    <property type="term" value="F:tRNA binding"/>
    <property type="evidence" value="ECO:0007669"/>
    <property type="project" value="UniProtKB-UniRule"/>
</dbReference>
<dbReference type="GO" id="GO:0019843">
    <property type="term" value="F:rRNA binding"/>
    <property type="evidence" value="ECO:0007669"/>
    <property type="project" value="UniProtKB-UniRule"/>
</dbReference>
<keyword evidence="6 12" id="KW-0808">Transferase</keyword>
<organism evidence="14 15">
    <name type="scientific">Spiroplasma litorale</name>
    <dbReference type="NCBI Taxonomy" id="216942"/>
    <lineage>
        <taxon>Bacteria</taxon>
        <taxon>Bacillati</taxon>
        <taxon>Mycoplasmatota</taxon>
        <taxon>Mollicutes</taxon>
        <taxon>Entomoplasmatales</taxon>
        <taxon>Spiroplasmataceae</taxon>
        <taxon>Spiroplasma</taxon>
    </lineage>
</organism>
<comment type="subcellular location">
    <subcellularLocation>
        <location evidence="1 12">Cytoplasm</location>
    </subcellularLocation>
</comment>
<evidence type="ECO:0000256" key="9">
    <source>
        <dbReference type="ARBA" id="ARBA00022723"/>
    </source>
</evidence>
<protein>
    <recommendedName>
        <fullName evidence="12">Probable dual-specificity RNA methyltransferase RlmN</fullName>
        <ecNumber evidence="12">2.1.1.192</ecNumber>
    </recommendedName>
    <alternativeName>
        <fullName evidence="12">23S rRNA (adenine(2503)-C(2))-methyltransferase</fullName>
    </alternativeName>
    <alternativeName>
        <fullName evidence="12">23S rRNA m2A2503 methyltransferase</fullName>
    </alternativeName>
    <alternativeName>
        <fullName evidence="12">Ribosomal RNA large subunit methyltransferase N</fullName>
    </alternativeName>
    <alternativeName>
        <fullName evidence="12">tRNA (adenine(37)-C(2))-methyltransferase</fullName>
    </alternativeName>
    <alternativeName>
        <fullName evidence="12">tRNA m2A37 methyltransferase</fullName>
    </alternativeName>
</protein>
<feature type="domain" description="Radical SAM core" evidence="13">
    <location>
        <begin position="98"/>
        <end position="337"/>
    </location>
</feature>
<keyword evidence="15" id="KW-1185">Reference proteome</keyword>
<dbReference type="InterPro" id="IPR027492">
    <property type="entry name" value="RNA_MTrfase_RlmN"/>
</dbReference>
<evidence type="ECO:0000313" key="14">
    <source>
        <dbReference type="EMBL" id="AKX33844.1"/>
    </source>
</evidence>
<evidence type="ECO:0000256" key="12">
    <source>
        <dbReference type="HAMAP-Rule" id="MF_01849"/>
    </source>
</evidence>
<dbReference type="InterPro" id="IPR004383">
    <property type="entry name" value="rRNA_lsu_MTrfase_RlmN/Cfr"/>
</dbReference>
<feature type="active site" description="Proton acceptor" evidence="12">
    <location>
        <position position="92"/>
    </location>
</feature>
<feature type="binding site" evidence="12">
    <location>
        <position position="116"/>
    </location>
    <ligand>
        <name>[4Fe-4S] cluster</name>
        <dbReference type="ChEBI" id="CHEBI:49883"/>
        <note>4Fe-4S-S-AdoMet</note>
    </ligand>
</feature>
<dbReference type="GO" id="GO:0005737">
    <property type="term" value="C:cytoplasm"/>
    <property type="evidence" value="ECO:0007669"/>
    <property type="project" value="UniProtKB-SubCell"/>
</dbReference>
<dbReference type="GO" id="GO:0051539">
    <property type="term" value="F:4 iron, 4 sulfur cluster binding"/>
    <property type="evidence" value="ECO:0007669"/>
    <property type="project" value="UniProtKB-UniRule"/>
</dbReference>
<evidence type="ECO:0000256" key="7">
    <source>
        <dbReference type="ARBA" id="ARBA00022691"/>
    </source>
</evidence>
<comment type="miscellaneous">
    <text evidence="12">Reaction proceeds by a ping-pong mechanism involving intermediate methylation of a conserved cysteine residue.</text>
</comment>
<feature type="binding site" evidence="12">
    <location>
        <position position="202"/>
    </location>
    <ligand>
        <name>S-adenosyl-L-methionine</name>
        <dbReference type="ChEBI" id="CHEBI:59789"/>
    </ligand>
</feature>
<keyword evidence="9 12" id="KW-0479">Metal-binding</keyword>
<evidence type="ECO:0000256" key="11">
    <source>
        <dbReference type="ARBA" id="ARBA00023014"/>
    </source>
</evidence>
<dbReference type="FunFam" id="3.20.20.70:FF:000014">
    <property type="entry name" value="Probable dual-specificity RNA methyltransferase RlmN"/>
    <property type="match status" value="1"/>
</dbReference>
<dbReference type="PROSITE" id="PS51918">
    <property type="entry name" value="RADICAL_SAM"/>
    <property type="match status" value="1"/>
</dbReference>
<keyword evidence="10 12" id="KW-0408">Iron</keyword>
<comment type="catalytic activity">
    <reaction evidence="12">
        <text>adenosine(2503) in 23S rRNA + 2 reduced [2Fe-2S]-[ferredoxin] + 2 S-adenosyl-L-methionine = 2-methyladenosine(2503) in 23S rRNA + 5'-deoxyadenosine + L-methionine + 2 oxidized [2Fe-2S]-[ferredoxin] + S-adenosyl-L-homocysteine</text>
        <dbReference type="Rhea" id="RHEA:42916"/>
        <dbReference type="Rhea" id="RHEA-COMP:10000"/>
        <dbReference type="Rhea" id="RHEA-COMP:10001"/>
        <dbReference type="Rhea" id="RHEA-COMP:10152"/>
        <dbReference type="Rhea" id="RHEA-COMP:10282"/>
        <dbReference type="ChEBI" id="CHEBI:17319"/>
        <dbReference type="ChEBI" id="CHEBI:33737"/>
        <dbReference type="ChEBI" id="CHEBI:33738"/>
        <dbReference type="ChEBI" id="CHEBI:57844"/>
        <dbReference type="ChEBI" id="CHEBI:57856"/>
        <dbReference type="ChEBI" id="CHEBI:59789"/>
        <dbReference type="ChEBI" id="CHEBI:74411"/>
        <dbReference type="ChEBI" id="CHEBI:74497"/>
        <dbReference type="EC" id="2.1.1.192"/>
    </reaction>
</comment>
<dbReference type="InterPro" id="IPR013785">
    <property type="entry name" value="Aldolase_TIM"/>
</dbReference>
<dbReference type="EC" id="2.1.1.192" evidence="12"/>
<dbReference type="PIRSF" id="PIRSF006004">
    <property type="entry name" value="CHP00048"/>
    <property type="match status" value="1"/>
</dbReference>
<dbReference type="GO" id="GO:0070040">
    <property type="term" value="F:rRNA (adenine(2503)-C2-)-methyltransferase activity"/>
    <property type="evidence" value="ECO:0007669"/>
    <property type="project" value="UniProtKB-UniRule"/>
</dbReference>
<dbReference type="EMBL" id="CP012357">
    <property type="protein sequence ID" value="AKX33844.1"/>
    <property type="molecule type" value="Genomic_DNA"/>
</dbReference>
<proteinExistence type="inferred from homology"/>
<gene>
    <name evidence="12 14" type="primary">rlmN</name>
    <name evidence="14" type="ORF">SLITO_v1c01790</name>
</gene>
<evidence type="ECO:0000256" key="6">
    <source>
        <dbReference type="ARBA" id="ARBA00022679"/>
    </source>
</evidence>
<keyword evidence="11 12" id="KW-0411">Iron-sulfur</keyword>
<dbReference type="OrthoDB" id="9793973at2"/>
<keyword evidence="5 12" id="KW-0489">Methyltransferase</keyword>
<keyword evidence="4 12" id="KW-0698">rRNA processing</keyword>
<feature type="active site" description="S-methylcysteine intermediate" evidence="12">
    <location>
        <position position="342"/>
    </location>
</feature>
<evidence type="ECO:0000313" key="15">
    <source>
        <dbReference type="Proteomes" id="UP000067476"/>
    </source>
</evidence>
<evidence type="ECO:0000256" key="10">
    <source>
        <dbReference type="ARBA" id="ARBA00023004"/>
    </source>
</evidence>
<dbReference type="Gene3D" id="3.20.20.70">
    <property type="entry name" value="Aldolase class I"/>
    <property type="match status" value="1"/>
</dbReference>
<dbReference type="InterPro" id="IPR040072">
    <property type="entry name" value="Methyltransferase_A"/>
</dbReference>
<evidence type="ECO:0000259" key="13">
    <source>
        <dbReference type="PROSITE" id="PS51918"/>
    </source>
</evidence>
<dbReference type="GO" id="GO:0002935">
    <property type="term" value="F:tRNA (adenine(37)-C2)-methyltransferase activity"/>
    <property type="evidence" value="ECO:0007669"/>
    <property type="project" value="UniProtKB-UniRule"/>
</dbReference>
<dbReference type="InterPro" id="IPR007197">
    <property type="entry name" value="rSAM"/>
</dbReference>
<keyword evidence="12" id="KW-1015">Disulfide bond</keyword>
<comment type="cofactor">
    <cofactor evidence="12">
        <name>[4Fe-4S] cluster</name>
        <dbReference type="ChEBI" id="CHEBI:49883"/>
    </cofactor>
    <text evidence="12">Binds 1 [4Fe-4S] cluster. The cluster is coordinated with 3 cysteines and an exchangeable S-adenosyl-L-methionine.</text>
</comment>
<sequence>MKKNSIFNYTLENLEIFLEKNNFKKFSAKQIFNWLYVKNILDFDLMTNLSKELKTFLKENFEINELNLLVSEESNDGTIKLLFMLDDKKTIETVLMPQKYGQSVCVTTQVGCKMSCTFCASGLIKTERNLETYEMVLQILTINKILKDKYIDDPDNPKARVSHIVVMGIGEPFDNFKNVWDFVNIVNNGNGYKIGARHITISTCGVVPKIIDFANLNSQVNLAISLHAPNNEIRNKLMPINKAYPIEKLIDAVKYYVNKTNRRITFEYILIEGINDSEQNAIELAKLVKGINGYVNLIPYNEVEENPFKRSTKISQFFQVLKKLNVNAILRKEFGIDINAACGQLRAKREGILKNEI</sequence>
<keyword evidence="3 12" id="KW-0963">Cytoplasm</keyword>
<evidence type="ECO:0000256" key="2">
    <source>
        <dbReference type="ARBA" id="ARBA00022485"/>
    </source>
</evidence>
<dbReference type="PANTHER" id="PTHR30544">
    <property type="entry name" value="23S RRNA METHYLTRANSFERASE"/>
    <property type="match status" value="1"/>
</dbReference>
<accession>A0A0K1W0L2</accession>
<reference evidence="14 15" key="1">
    <citation type="journal article" date="2015" name="Genome Announc.">
        <title>Complete Genome Sequence of Spiroplasma litorale TN-1T (DSM 21781), a Bacterium Isolated from a Green-Eyed Horsefly (Tabanus nigrovittatus).</title>
        <authorList>
            <person name="Lo W.S."/>
            <person name="Lai Y.C."/>
            <person name="Lien Y.W."/>
            <person name="Wang T.H."/>
            <person name="Kuo C.H."/>
        </authorList>
    </citation>
    <scope>NUCLEOTIDE SEQUENCE [LARGE SCALE GENOMIC DNA]</scope>
    <source>
        <strain evidence="14 15">TN-1</strain>
    </source>
</reference>
<evidence type="ECO:0000256" key="8">
    <source>
        <dbReference type="ARBA" id="ARBA00022694"/>
    </source>
</evidence>
<feature type="binding site" evidence="12">
    <location>
        <position position="301"/>
    </location>
    <ligand>
        <name>S-adenosyl-L-methionine</name>
        <dbReference type="ChEBI" id="CHEBI:59789"/>
    </ligand>
</feature>
<dbReference type="SFLD" id="SFLDG01062">
    <property type="entry name" value="methyltransferase_(Class_A)"/>
    <property type="match status" value="1"/>
</dbReference>
<evidence type="ECO:0000256" key="4">
    <source>
        <dbReference type="ARBA" id="ARBA00022552"/>
    </source>
</evidence>
<dbReference type="KEGG" id="sll:SLITO_v1c01790"/>
<evidence type="ECO:0000256" key="3">
    <source>
        <dbReference type="ARBA" id="ARBA00022490"/>
    </source>
</evidence>
<dbReference type="GO" id="GO:0030488">
    <property type="term" value="P:tRNA methylation"/>
    <property type="evidence" value="ECO:0007669"/>
    <property type="project" value="UniProtKB-UniRule"/>
</dbReference>
<keyword evidence="7 12" id="KW-0949">S-adenosyl-L-methionine</keyword>
<dbReference type="CDD" id="cd01335">
    <property type="entry name" value="Radical_SAM"/>
    <property type="match status" value="1"/>
</dbReference>
<dbReference type="SFLD" id="SFLDS00029">
    <property type="entry name" value="Radical_SAM"/>
    <property type="match status" value="1"/>
</dbReference>
<feature type="disulfide bond" description="(transient)" evidence="12">
    <location>
        <begin position="105"/>
        <end position="342"/>
    </location>
</feature>
<feature type="binding site" evidence="12">
    <location>
        <begin position="225"/>
        <end position="227"/>
    </location>
    <ligand>
        <name>S-adenosyl-L-methionine</name>
        <dbReference type="ChEBI" id="CHEBI:59789"/>
    </ligand>
</feature>
<comment type="catalytic activity">
    <reaction evidence="12">
        <text>adenosine(37) in tRNA + 2 reduced [2Fe-2S]-[ferredoxin] + 2 S-adenosyl-L-methionine = 2-methyladenosine(37) in tRNA + 5'-deoxyadenosine + L-methionine + 2 oxidized [2Fe-2S]-[ferredoxin] + S-adenosyl-L-homocysteine</text>
        <dbReference type="Rhea" id="RHEA:43332"/>
        <dbReference type="Rhea" id="RHEA-COMP:10000"/>
        <dbReference type="Rhea" id="RHEA-COMP:10001"/>
        <dbReference type="Rhea" id="RHEA-COMP:10162"/>
        <dbReference type="Rhea" id="RHEA-COMP:10485"/>
        <dbReference type="ChEBI" id="CHEBI:17319"/>
        <dbReference type="ChEBI" id="CHEBI:33737"/>
        <dbReference type="ChEBI" id="CHEBI:33738"/>
        <dbReference type="ChEBI" id="CHEBI:57844"/>
        <dbReference type="ChEBI" id="CHEBI:57856"/>
        <dbReference type="ChEBI" id="CHEBI:59789"/>
        <dbReference type="ChEBI" id="CHEBI:74411"/>
        <dbReference type="ChEBI" id="CHEBI:74497"/>
        <dbReference type="EC" id="2.1.1.192"/>
    </reaction>
</comment>
<dbReference type="Pfam" id="PF21016">
    <property type="entry name" value="RlmN_N"/>
    <property type="match status" value="1"/>
</dbReference>
<dbReference type="PANTHER" id="PTHR30544:SF5">
    <property type="entry name" value="RADICAL SAM CORE DOMAIN-CONTAINING PROTEIN"/>
    <property type="match status" value="1"/>
</dbReference>
<keyword evidence="2 12" id="KW-0004">4Fe-4S</keyword>